<accession>A0A501W346</accession>
<organism evidence="2 3">
    <name type="scientific">Pontibacter mangrovi</name>
    <dbReference type="NCBI Taxonomy" id="2589816"/>
    <lineage>
        <taxon>Bacteria</taxon>
        <taxon>Pseudomonadati</taxon>
        <taxon>Bacteroidota</taxon>
        <taxon>Cytophagia</taxon>
        <taxon>Cytophagales</taxon>
        <taxon>Hymenobacteraceae</taxon>
        <taxon>Pontibacter</taxon>
    </lineage>
</organism>
<dbReference type="AlphaFoldDB" id="A0A501W346"/>
<evidence type="ECO:0000313" key="3">
    <source>
        <dbReference type="Proteomes" id="UP000316727"/>
    </source>
</evidence>
<evidence type="ECO:0008006" key="4">
    <source>
        <dbReference type="Google" id="ProtNLM"/>
    </source>
</evidence>
<comment type="caution">
    <text evidence="2">The sequence shown here is derived from an EMBL/GenBank/DDBJ whole genome shotgun (WGS) entry which is preliminary data.</text>
</comment>
<dbReference type="EMBL" id="VFRQ01000010">
    <property type="protein sequence ID" value="TPE42710.1"/>
    <property type="molecule type" value="Genomic_DNA"/>
</dbReference>
<keyword evidence="1" id="KW-0732">Signal</keyword>
<dbReference type="RefSeq" id="WP_140622768.1">
    <property type="nucleotide sequence ID" value="NZ_VFRQ01000010.1"/>
</dbReference>
<dbReference type="PROSITE" id="PS51257">
    <property type="entry name" value="PROKAR_LIPOPROTEIN"/>
    <property type="match status" value="1"/>
</dbReference>
<evidence type="ECO:0000313" key="2">
    <source>
        <dbReference type="EMBL" id="TPE42710.1"/>
    </source>
</evidence>
<dbReference type="OrthoDB" id="852111at2"/>
<proteinExistence type="predicted"/>
<reference evidence="2 3" key="1">
    <citation type="submission" date="2019-06" db="EMBL/GenBank/DDBJ databases">
        <title>A novel bacterium of genus Pontibacter, isolated from marine sediment.</title>
        <authorList>
            <person name="Huang H."/>
            <person name="Mo K."/>
            <person name="Hu Y."/>
        </authorList>
    </citation>
    <scope>NUCLEOTIDE SEQUENCE [LARGE SCALE GENOMIC DNA]</scope>
    <source>
        <strain evidence="2 3">HB172049</strain>
    </source>
</reference>
<feature type="signal peptide" evidence="1">
    <location>
        <begin position="1"/>
        <end position="22"/>
    </location>
</feature>
<dbReference type="Proteomes" id="UP000316727">
    <property type="component" value="Unassembled WGS sequence"/>
</dbReference>
<name>A0A501W346_9BACT</name>
<feature type="chain" id="PRO_5021344136" description="Lipoprotein" evidence="1">
    <location>
        <begin position="23"/>
        <end position="136"/>
    </location>
</feature>
<gene>
    <name evidence="2" type="ORF">FJM65_16745</name>
</gene>
<sequence length="136" mass="15168">MDVKSTGILLLLLLIAAGCATKSPLNTSKGKEVLMEQRDVSLYRRTPKVWPAKGKVIATSDELIFVPSPYFGGLYINGKDSTHISLSEIKDFRKEGWMLLFPFGAKLITDADTTYDFISVRRNELIQSINQAKVSK</sequence>
<keyword evidence="3" id="KW-1185">Reference proteome</keyword>
<protein>
    <recommendedName>
        <fullName evidence="4">Lipoprotein</fullName>
    </recommendedName>
</protein>
<evidence type="ECO:0000256" key="1">
    <source>
        <dbReference type="SAM" id="SignalP"/>
    </source>
</evidence>